<proteinExistence type="predicted"/>
<dbReference type="Pfam" id="PF02082">
    <property type="entry name" value="Rrf2"/>
    <property type="match status" value="1"/>
</dbReference>
<dbReference type="EMBL" id="CP114052">
    <property type="protein sequence ID" value="WAW15411.1"/>
    <property type="molecule type" value="Genomic_DNA"/>
</dbReference>
<keyword evidence="2" id="KW-1185">Reference proteome</keyword>
<evidence type="ECO:0000313" key="1">
    <source>
        <dbReference type="EMBL" id="WAW15411.1"/>
    </source>
</evidence>
<evidence type="ECO:0000313" key="2">
    <source>
        <dbReference type="Proteomes" id="UP001164187"/>
    </source>
</evidence>
<gene>
    <name evidence="1" type="ORF">O0R46_02915</name>
</gene>
<organism evidence="1 2">
    <name type="scientific">Peptostreptococcus equinus</name>
    <dbReference type="NCBI Taxonomy" id="3003601"/>
    <lineage>
        <taxon>Bacteria</taxon>
        <taxon>Bacillati</taxon>
        <taxon>Bacillota</taxon>
        <taxon>Clostridia</taxon>
        <taxon>Peptostreptococcales</taxon>
        <taxon>Peptostreptococcaceae</taxon>
        <taxon>Peptostreptococcus</taxon>
    </lineage>
</organism>
<sequence length="140" mass="15675">MSEFIIALHALVFLAHDGLSKSSEELSENLCTNSVRIRKVMSLCKKNGLVETKSGVNGGYMIGKDGKNINLKQIYEAVDITLLESKWHSGNIESDCPYCAYMGRYVDGLFSYINKEAFSILEKITIADVENDIKKMAENR</sequence>
<dbReference type="PROSITE" id="PS51197">
    <property type="entry name" value="HTH_RRF2_2"/>
    <property type="match status" value="1"/>
</dbReference>
<dbReference type="SUPFAM" id="SSF46785">
    <property type="entry name" value="Winged helix' DNA-binding domain"/>
    <property type="match status" value="1"/>
</dbReference>
<dbReference type="InterPro" id="IPR036388">
    <property type="entry name" value="WH-like_DNA-bd_sf"/>
</dbReference>
<dbReference type="PANTHER" id="PTHR33221:SF15">
    <property type="entry name" value="HTH-TYPE TRANSCRIPTIONAL REGULATOR YWGB-RELATED"/>
    <property type="match status" value="1"/>
</dbReference>
<accession>A0ABY7JRC9</accession>
<dbReference type="Gene3D" id="1.10.10.10">
    <property type="entry name" value="Winged helix-like DNA-binding domain superfamily/Winged helix DNA-binding domain"/>
    <property type="match status" value="1"/>
</dbReference>
<dbReference type="Proteomes" id="UP001164187">
    <property type="component" value="Chromosome"/>
</dbReference>
<dbReference type="InterPro" id="IPR036390">
    <property type="entry name" value="WH_DNA-bd_sf"/>
</dbReference>
<dbReference type="InterPro" id="IPR000944">
    <property type="entry name" value="Tscrpt_reg_Rrf2"/>
</dbReference>
<dbReference type="PANTHER" id="PTHR33221">
    <property type="entry name" value="WINGED HELIX-TURN-HELIX TRANSCRIPTIONAL REGULATOR, RRF2 FAMILY"/>
    <property type="match status" value="1"/>
</dbReference>
<reference evidence="1" key="1">
    <citation type="submission" date="2022-12" db="EMBL/GenBank/DDBJ databases">
        <title>Peptostreptococcus.</title>
        <authorList>
            <person name="Lee S.H."/>
        </authorList>
    </citation>
    <scope>NUCLEOTIDE SEQUENCE</scope>
    <source>
        <strain evidence="1">CBA3647</strain>
    </source>
</reference>
<dbReference type="RefSeq" id="WP_269312084.1">
    <property type="nucleotide sequence ID" value="NZ_CP114052.1"/>
</dbReference>
<name>A0ABY7JRC9_9FIRM</name>
<protein>
    <submittedName>
        <fullName evidence="1">Rrf2 family transcriptional regulator</fullName>
    </submittedName>
</protein>